<accession>A0ABT7AB45</accession>
<feature type="compositionally biased region" description="Pro residues" evidence="1">
    <location>
        <begin position="55"/>
        <end position="65"/>
    </location>
</feature>
<proteinExistence type="predicted"/>
<organism evidence="2 3">
    <name type="scientific">Streptomyces iconiensis</name>
    <dbReference type="NCBI Taxonomy" id="1384038"/>
    <lineage>
        <taxon>Bacteria</taxon>
        <taxon>Bacillati</taxon>
        <taxon>Actinomycetota</taxon>
        <taxon>Actinomycetes</taxon>
        <taxon>Kitasatosporales</taxon>
        <taxon>Streptomycetaceae</taxon>
        <taxon>Streptomyces</taxon>
    </lineage>
</organism>
<dbReference type="Proteomes" id="UP001214441">
    <property type="component" value="Unassembled WGS sequence"/>
</dbReference>
<dbReference type="EMBL" id="JANCPR020000106">
    <property type="protein sequence ID" value="MDJ1138574.1"/>
    <property type="molecule type" value="Genomic_DNA"/>
</dbReference>
<keyword evidence="3" id="KW-1185">Reference proteome</keyword>
<sequence>MARETSHENANRTFDLNNDLIDAEIAGAFKDGDAFHRTVQGSLSIEDELRGQGQYPPPGHGYPRS</sequence>
<gene>
    <name evidence="2" type="ORF">NMN56_042790</name>
</gene>
<comment type="caution">
    <text evidence="2">The sequence shown here is derived from an EMBL/GenBank/DDBJ whole genome shotgun (WGS) entry which is preliminary data.</text>
</comment>
<evidence type="ECO:0000313" key="2">
    <source>
        <dbReference type="EMBL" id="MDJ1138574.1"/>
    </source>
</evidence>
<evidence type="ECO:0000256" key="1">
    <source>
        <dbReference type="SAM" id="MobiDB-lite"/>
    </source>
</evidence>
<feature type="region of interest" description="Disordered" evidence="1">
    <location>
        <begin position="45"/>
        <end position="65"/>
    </location>
</feature>
<dbReference type="RefSeq" id="WP_274040373.1">
    <property type="nucleotide sequence ID" value="NZ_JANCPR020000106.1"/>
</dbReference>
<reference evidence="2 3" key="1">
    <citation type="submission" date="2023-05" db="EMBL/GenBank/DDBJ databases">
        <title>Streptantibioticus silvisoli sp. nov., acidotolerant actinomycetes 1 from pine litter.</title>
        <authorList>
            <person name="Swiecimska M."/>
            <person name="Golinska P."/>
            <person name="Sangal V."/>
            <person name="Wachnowicz B."/>
            <person name="Goodfellow M."/>
        </authorList>
    </citation>
    <scope>NUCLEOTIDE SEQUENCE [LARGE SCALE GENOMIC DNA]</scope>
    <source>
        <strain evidence="2 3">DSM 42109</strain>
    </source>
</reference>
<name>A0ABT7AB45_9ACTN</name>
<evidence type="ECO:0000313" key="3">
    <source>
        <dbReference type="Proteomes" id="UP001214441"/>
    </source>
</evidence>
<protein>
    <submittedName>
        <fullName evidence="2">Uncharacterized protein</fullName>
    </submittedName>
</protein>